<evidence type="ECO:0000313" key="2">
    <source>
        <dbReference type="Proteomes" id="UP000240638"/>
    </source>
</evidence>
<dbReference type="AlphaFoldDB" id="A0A2T3XMQ2"/>
<dbReference type="Gene3D" id="3.40.50.300">
    <property type="entry name" value="P-loop containing nucleotide triphosphate hydrolases"/>
    <property type="match status" value="1"/>
</dbReference>
<organism evidence="1 2">
    <name type="scientific">Trinickia symbiotica</name>
    <dbReference type="NCBI Taxonomy" id="863227"/>
    <lineage>
        <taxon>Bacteria</taxon>
        <taxon>Pseudomonadati</taxon>
        <taxon>Pseudomonadota</taxon>
        <taxon>Betaproteobacteria</taxon>
        <taxon>Burkholderiales</taxon>
        <taxon>Burkholderiaceae</taxon>
        <taxon>Trinickia</taxon>
    </lineage>
</organism>
<dbReference type="EMBL" id="PYUC01000016">
    <property type="protein sequence ID" value="PTB17786.1"/>
    <property type="molecule type" value="Genomic_DNA"/>
</dbReference>
<comment type="caution">
    <text evidence="1">The sequence shown here is derived from an EMBL/GenBank/DDBJ whole genome shotgun (WGS) entry which is preliminary data.</text>
</comment>
<dbReference type="InterPro" id="IPR051162">
    <property type="entry name" value="T4SS_component"/>
</dbReference>
<name>A0A2T3XMQ2_9BURK</name>
<accession>A0A2T3XMQ2</accession>
<dbReference type="RefSeq" id="WP_107153568.1">
    <property type="nucleotide sequence ID" value="NZ_PYUC01000016.1"/>
</dbReference>
<evidence type="ECO:0000313" key="1">
    <source>
        <dbReference type="EMBL" id="PTB17786.1"/>
    </source>
</evidence>
<dbReference type="PANTHER" id="PTHR30121">
    <property type="entry name" value="UNCHARACTERIZED PROTEIN YJGR-RELATED"/>
    <property type="match status" value="1"/>
</dbReference>
<dbReference type="Proteomes" id="UP000240638">
    <property type="component" value="Unassembled WGS sequence"/>
</dbReference>
<dbReference type="SUPFAM" id="SSF52540">
    <property type="entry name" value="P-loop containing nucleoside triphosphate hydrolases"/>
    <property type="match status" value="1"/>
</dbReference>
<gene>
    <name evidence="1" type="ORF">C9I57_26585</name>
</gene>
<reference evidence="1 2" key="1">
    <citation type="submission" date="2018-03" db="EMBL/GenBank/DDBJ databases">
        <title>Whole genome analyses suggest that Burkholderia sensu lato contains two further novel genera in the rhizoxinica-symbiotica group Mycetohabitans gen. nov., and Trinickia gen. nov.: implications for the evolution of diazotrophy and nodulation in the Burkholderiaceae.</title>
        <authorList>
            <person name="Estrada De Los Santos P."/>
            <person name="Palmer M."/>
            <person name="Chavez-Ramirez B."/>
            <person name="Steenkamp E.T."/>
            <person name="Hirsch A.M."/>
            <person name="Manyaka P."/>
            <person name="Maluk M."/>
            <person name="Lafos M."/>
            <person name="Crook M."/>
            <person name="Gross E."/>
            <person name="Simon M.F."/>
            <person name="Bueno Dos Reis Junior F."/>
            <person name="Poole P.S."/>
            <person name="Venter S.N."/>
            <person name="James E.K."/>
        </authorList>
    </citation>
    <scope>NUCLEOTIDE SEQUENCE [LARGE SCALE GENOMIC DNA]</scope>
    <source>
        <strain evidence="1 2">JPY-366</strain>
    </source>
</reference>
<dbReference type="PANTHER" id="PTHR30121:SF12">
    <property type="entry name" value="TYPE IV SECRETION SYSTEM PROTEIN CAGE"/>
    <property type="match status" value="1"/>
</dbReference>
<dbReference type="InterPro" id="IPR027417">
    <property type="entry name" value="P-loop_NTPase"/>
</dbReference>
<sequence>MTHDACPTPNVSPFDAEPLSDIARRIDGNRRSVAELIPWLFKFNDQLIVNKDSALMASYTFTGPDTDSLSATRVHELVRNVIHAMRPLARAPITLWWTVHRRRTDRYLTAPLPDPIAQRVDDALQRTFKASANYVNRHTLTMCMAPEVGVDRFAKRFMHGVTHEQMPILAAFWQAVRATFSDQYLFAHTASDLAVAVDTFERLMEGFVAGNPDLDLERLTGEKLGAHLHACVSPSGEHLSRLAVPETPALDTALADAEIIPGHDYLKFDANARCRIGVAAGIPTGREFWSEAVSPTTLDGLLKIPGELTINHVFRLATPSAAMRFLNRMRRYHENRRLDTRALLAAAIRGGDVEHAPRQNEARRQAAALANRQVGKVEMAEDAYGYYNLSIISYSSVYDCPMGEDALLEADALAREEALSTHKAVEGVLHAAHFVPVRETLHALSAFATTIPGMWRECARWAFLDDQLVARLFPLRGVSRGMPVNRHLTKETGQLCPALTAFPTEYGTPFWFTAFVHDVGHLLVCGRTGFGKTMFLLLCATLFRKYPNTWTIGLDKDRSMRIPTILQGGRYMSFEADATDAERSSLNPLRLLAHARHLDFLVEWVKTLIEARGAYHVSAKDLQEIQAALFAARTCGPRLWRLSTIHASVPTGPMADELSLWVGDGPYAHYFDNLEDSFDVADNEDAGRWVSMATDRLLATPATGKPFLVYLAYRIEQSILAREKSGRIGATLVMLPEIWHLLDDEAFAERIGNWIVTMRKKLGCVWMDAQSPEQVSSSKIWPQIRDNVLVRVFVPTENLTPSARTAYQRDFGLSDAQIAVIQSLVRKRDYFITEVSGASRRISTQLGAETIAILRSEMSAQVLFDRHLRSGAPDWRERYIAEAIEQSHRQTTENASEVDHV</sequence>
<proteinExistence type="predicted"/>
<protein>
    <submittedName>
        <fullName evidence="1">Conjugal transfer protein TraC</fullName>
    </submittedName>
</protein>